<dbReference type="InterPro" id="IPR016169">
    <property type="entry name" value="FAD-bd_PCMH_sub2"/>
</dbReference>
<keyword evidence="5" id="KW-0472">Membrane</keyword>
<dbReference type="OrthoDB" id="2151789at2759"/>
<name>A0A9P8VMD9_9PEZI</name>
<dbReference type="InterPro" id="IPR006094">
    <property type="entry name" value="Oxid_FAD_bind_N"/>
</dbReference>
<gene>
    <name evidence="7" type="ORF">F5X68DRAFT_258216</name>
</gene>
<keyword evidence="2" id="KW-0285">Flavoprotein</keyword>
<keyword evidence="5" id="KW-0812">Transmembrane</keyword>
<proteinExistence type="inferred from homology"/>
<dbReference type="PANTHER" id="PTHR42973">
    <property type="entry name" value="BINDING OXIDOREDUCTASE, PUTATIVE (AFU_ORTHOLOGUE AFUA_1G17690)-RELATED"/>
    <property type="match status" value="1"/>
</dbReference>
<dbReference type="Pfam" id="PF01565">
    <property type="entry name" value="FAD_binding_4"/>
    <property type="match status" value="1"/>
</dbReference>
<keyword evidence="8" id="KW-1185">Reference proteome</keyword>
<sequence length="545" mass="59582">MAPPLLFAWGATALVALVTFVIYYYASAMAASPKPEGDPDALAKGLPTTFVEPAPYIKALSDALPGTVILPKDVAEFSSFIRIWFAAQNRDIIPAAVFRPRSVRDLSITIKHISKEHAVRASLPATGNGLFAIRAGGANPATGISGVKDGIVIDLALINTIEPSEDGTSVRVGGGAYWRDVYKTLDKRNLGVVGGRASPVGVGGSTLQGGMSYFSPQHGFICSNVISYQVVLADGSIVTASASENRDLWLSLKGGGNNFGVVVEFELRCFPIPDKIWAANFISPGFLSTRTITAFHEHAAQASSPTGFDEKASVPILSFSYLPDVGATAHFCHIAYTEPTPDGKWPEYWRKSPLHSLWRFQNKSKNAPVHEVVMDLGVLSRKEERNVFGTTTVKNDLETLMMVRQIWREAHSSVKHVKGTMFIYIMQPIYPQWANKGTPNVLGLEGLDETLVVVSFAVNWPNPKDDDAITGAVRRCFERIEEYAASKGTAHPYRFSNYSSEWQKPLQGCGAENMRLMQNVSERYDPKGLFQTGCLGGFKLDKREK</sequence>
<dbReference type="PANTHER" id="PTHR42973:SF4">
    <property type="entry name" value="FAD BINDING DOMAIN PROTEIN"/>
    <property type="match status" value="1"/>
</dbReference>
<evidence type="ECO:0000256" key="1">
    <source>
        <dbReference type="ARBA" id="ARBA00005466"/>
    </source>
</evidence>
<dbReference type="Proteomes" id="UP000770015">
    <property type="component" value="Unassembled WGS sequence"/>
</dbReference>
<feature type="domain" description="FAD-binding PCMH-type" evidence="6">
    <location>
        <begin position="90"/>
        <end position="272"/>
    </location>
</feature>
<dbReference type="GO" id="GO:0016491">
    <property type="term" value="F:oxidoreductase activity"/>
    <property type="evidence" value="ECO:0007669"/>
    <property type="project" value="UniProtKB-KW"/>
</dbReference>
<evidence type="ECO:0000256" key="3">
    <source>
        <dbReference type="ARBA" id="ARBA00022827"/>
    </source>
</evidence>
<keyword evidence="3" id="KW-0274">FAD</keyword>
<dbReference type="InterPro" id="IPR050416">
    <property type="entry name" value="FAD-linked_Oxidoreductase"/>
</dbReference>
<comment type="caution">
    <text evidence="7">The sequence shown here is derived from an EMBL/GenBank/DDBJ whole genome shotgun (WGS) entry which is preliminary data.</text>
</comment>
<dbReference type="GO" id="GO:0071949">
    <property type="term" value="F:FAD binding"/>
    <property type="evidence" value="ECO:0007669"/>
    <property type="project" value="InterPro"/>
</dbReference>
<dbReference type="SUPFAM" id="SSF56176">
    <property type="entry name" value="FAD-binding/transporter-associated domain-like"/>
    <property type="match status" value="1"/>
</dbReference>
<evidence type="ECO:0000313" key="8">
    <source>
        <dbReference type="Proteomes" id="UP000770015"/>
    </source>
</evidence>
<evidence type="ECO:0000256" key="4">
    <source>
        <dbReference type="ARBA" id="ARBA00023002"/>
    </source>
</evidence>
<protein>
    <submittedName>
        <fullName evidence="7">FAD binding domain-containing protein</fullName>
    </submittedName>
</protein>
<dbReference type="AlphaFoldDB" id="A0A9P8VMD9"/>
<keyword evidence="4" id="KW-0560">Oxidoreductase</keyword>
<reference evidence="7" key="1">
    <citation type="journal article" date="2021" name="Nat. Commun.">
        <title>Genetic determinants of endophytism in the Arabidopsis root mycobiome.</title>
        <authorList>
            <person name="Mesny F."/>
            <person name="Miyauchi S."/>
            <person name="Thiergart T."/>
            <person name="Pickel B."/>
            <person name="Atanasova L."/>
            <person name="Karlsson M."/>
            <person name="Huettel B."/>
            <person name="Barry K.W."/>
            <person name="Haridas S."/>
            <person name="Chen C."/>
            <person name="Bauer D."/>
            <person name="Andreopoulos W."/>
            <person name="Pangilinan J."/>
            <person name="LaButti K."/>
            <person name="Riley R."/>
            <person name="Lipzen A."/>
            <person name="Clum A."/>
            <person name="Drula E."/>
            <person name="Henrissat B."/>
            <person name="Kohler A."/>
            <person name="Grigoriev I.V."/>
            <person name="Martin F.M."/>
            <person name="Hacquard S."/>
        </authorList>
    </citation>
    <scope>NUCLEOTIDE SEQUENCE</scope>
    <source>
        <strain evidence="7">MPI-SDFR-AT-0117</strain>
    </source>
</reference>
<evidence type="ECO:0000313" key="7">
    <source>
        <dbReference type="EMBL" id="KAH6695647.1"/>
    </source>
</evidence>
<organism evidence="7 8">
    <name type="scientific">Plectosphaerella plurivora</name>
    <dbReference type="NCBI Taxonomy" id="936078"/>
    <lineage>
        <taxon>Eukaryota</taxon>
        <taxon>Fungi</taxon>
        <taxon>Dikarya</taxon>
        <taxon>Ascomycota</taxon>
        <taxon>Pezizomycotina</taxon>
        <taxon>Sordariomycetes</taxon>
        <taxon>Hypocreomycetidae</taxon>
        <taxon>Glomerellales</taxon>
        <taxon>Plectosphaerellaceae</taxon>
        <taxon>Plectosphaerella</taxon>
    </lineage>
</organism>
<accession>A0A9P8VMD9</accession>
<dbReference type="PROSITE" id="PS51387">
    <property type="entry name" value="FAD_PCMH"/>
    <property type="match status" value="1"/>
</dbReference>
<dbReference type="InterPro" id="IPR016166">
    <property type="entry name" value="FAD-bd_PCMH"/>
</dbReference>
<dbReference type="Gene3D" id="3.30.465.10">
    <property type="match status" value="1"/>
</dbReference>
<dbReference type="EMBL" id="JAGSXJ010000002">
    <property type="protein sequence ID" value="KAH6695647.1"/>
    <property type="molecule type" value="Genomic_DNA"/>
</dbReference>
<evidence type="ECO:0000256" key="2">
    <source>
        <dbReference type="ARBA" id="ARBA00022630"/>
    </source>
</evidence>
<feature type="transmembrane region" description="Helical" evidence="5">
    <location>
        <begin position="6"/>
        <end position="26"/>
    </location>
</feature>
<keyword evidence="5" id="KW-1133">Transmembrane helix</keyword>
<evidence type="ECO:0000256" key="5">
    <source>
        <dbReference type="SAM" id="Phobius"/>
    </source>
</evidence>
<evidence type="ECO:0000259" key="6">
    <source>
        <dbReference type="PROSITE" id="PS51387"/>
    </source>
</evidence>
<dbReference type="InterPro" id="IPR036318">
    <property type="entry name" value="FAD-bd_PCMH-like_sf"/>
</dbReference>
<comment type="similarity">
    <text evidence="1">Belongs to the oxygen-dependent FAD-linked oxidoreductase family.</text>
</comment>